<sequence length="273" mass="30725">MASLNISQEELKALEQTRQRLQQVSDSIGTLKNDVFSSNPLPNLASLQNSADILQATMRSLLTNMSNNDELFSRLAVHPSTNFPGRTQENILLQLLRKKPEPDVAASLDEGRKAYSELDESLKGEIKLEHRNNDEDDDDEDMSPMNQRWASLDAWVRKRAEKFIVDEFPEDFTAEELDLGIENVRTGLRRKFEYEEDDDDEDEDDEETKAVAPPKLHAEDDDVVMLDDLPPPPPPTVPSLQSQASQSGVATEHVDGLKLENMLKVATLGQLSR</sequence>
<dbReference type="Gene3D" id="1.20.58.1710">
    <property type="match status" value="1"/>
</dbReference>
<evidence type="ECO:0000256" key="5">
    <source>
        <dbReference type="ARBA" id="ARBA00023159"/>
    </source>
</evidence>
<proteinExistence type="inferred from homology"/>
<feature type="coiled-coil region" evidence="10">
    <location>
        <begin position="4"/>
        <end position="64"/>
    </location>
</feature>
<feature type="compositionally biased region" description="Acidic residues" evidence="11">
    <location>
        <begin position="194"/>
        <end position="207"/>
    </location>
</feature>
<evidence type="ECO:0000256" key="6">
    <source>
        <dbReference type="ARBA" id="ARBA00023163"/>
    </source>
</evidence>
<evidence type="ECO:0000256" key="11">
    <source>
        <dbReference type="SAM" id="MobiDB-lite"/>
    </source>
</evidence>
<comment type="subcellular location">
    <subcellularLocation>
        <location evidence="1 9">Nucleus</location>
    </subcellularLocation>
</comment>
<dbReference type="OMA" id="WAPIEAN"/>
<dbReference type="HOGENOM" id="CLU_074399_0_0_1"/>
<dbReference type="PANTHER" id="PTHR13074">
    <property type="entry name" value="MEDIATOR OF RNA POLYMERASE II TRANSCRIPTION SUBUNIT 8"/>
    <property type="match status" value="1"/>
</dbReference>
<evidence type="ECO:0000256" key="2">
    <source>
        <dbReference type="ARBA" id="ARBA00005716"/>
    </source>
</evidence>
<dbReference type="PANTHER" id="PTHR13074:SF9">
    <property type="entry name" value="MEDIATOR OF RNA POLYMERASE II TRANSCRIPTION SUBUNIT 8"/>
    <property type="match status" value="1"/>
</dbReference>
<keyword evidence="5 9" id="KW-0010">Activator</keyword>
<evidence type="ECO:0000256" key="8">
    <source>
        <dbReference type="ARBA" id="ARBA00031261"/>
    </source>
</evidence>
<dbReference type="Pfam" id="PF10232">
    <property type="entry name" value="Med8"/>
    <property type="match status" value="1"/>
</dbReference>
<accession>W3X4P9</accession>
<keyword evidence="4 9" id="KW-0805">Transcription regulation</keyword>
<dbReference type="EMBL" id="KI912112">
    <property type="protein sequence ID" value="ETS80984.1"/>
    <property type="molecule type" value="Genomic_DNA"/>
</dbReference>
<dbReference type="GO" id="GO:0003712">
    <property type="term" value="F:transcription coregulator activity"/>
    <property type="evidence" value="ECO:0007669"/>
    <property type="project" value="InterPro"/>
</dbReference>
<evidence type="ECO:0000313" key="12">
    <source>
        <dbReference type="EMBL" id="ETS80984.1"/>
    </source>
</evidence>
<dbReference type="Gene3D" id="6.10.250.2610">
    <property type="match status" value="1"/>
</dbReference>
<feature type="region of interest" description="Disordered" evidence="11">
    <location>
        <begin position="194"/>
        <end position="256"/>
    </location>
</feature>
<dbReference type="KEGG" id="pfy:PFICI_05986"/>
<keyword evidence="7 9" id="KW-0539">Nucleus</keyword>
<dbReference type="eggNOG" id="ENOG502S8U1">
    <property type="taxonomic scope" value="Eukaryota"/>
</dbReference>
<evidence type="ECO:0000256" key="3">
    <source>
        <dbReference type="ARBA" id="ARBA00020637"/>
    </source>
</evidence>
<keyword evidence="6 9" id="KW-0804">Transcription</keyword>
<dbReference type="Proteomes" id="UP000030651">
    <property type="component" value="Unassembled WGS sequence"/>
</dbReference>
<feature type="region of interest" description="Disordered" evidence="11">
    <location>
        <begin position="125"/>
        <end position="145"/>
    </location>
</feature>
<comment type="function">
    <text evidence="9">Component of the Mediator complex, a coactivator involved in the regulated transcription of nearly all RNA polymerase II-dependent genes. Mediator functions as a bridge to convey information from gene-specific regulatory proteins to the basal RNA polymerase II transcription machinery. Mediator is recruited to promoters by direct interactions with regulatory proteins and serves as a scaffold for the assembly of a functional preinitiation complex with RNA polymerase II and the general transcription factors.</text>
</comment>
<name>W3X4P9_PESFW</name>
<evidence type="ECO:0000256" key="9">
    <source>
        <dbReference type="RuleBase" id="RU364144"/>
    </source>
</evidence>
<comment type="similarity">
    <text evidence="2 9">Belongs to the Mediator complex subunit 8 family.</text>
</comment>
<dbReference type="RefSeq" id="XP_007832758.1">
    <property type="nucleotide sequence ID" value="XM_007834567.1"/>
</dbReference>
<dbReference type="InterPro" id="IPR019364">
    <property type="entry name" value="Mediatior_Med8_fun/met"/>
</dbReference>
<dbReference type="OrthoDB" id="5329317at2759"/>
<dbReference type="GO" id="GO:0006357">
    <property type="term" value="P:regulation of transcription by RNA polymerase II"/>
    <property type="evidence" value="ECO:0007669"/>
    <property type="project" value="InterPro"/>
</dbReference>
<dbReference type="GO" id="GO:0016592">
    <property type="term" value="C:mediator complex"/>
    <property type="evidence" value="ECO:0007669"/>
    <property type="project" value="InterPro"/>
</dbReference>
<dbReference type="GO" id="GO:0070847">
    <property type="term" value="C:core mediator complex"/>
    <property type="evidence" value="ECO:0007669"/>
    <property type="project" value="TreeGrafter"/>
</dbReference>
<comment type="subunit">
    <text evidence="9">Component of the Mediator complex.</text>
</comment>
<protein>
    <recommendedName>
        <fullName evidence="3 9">Mediator of RNA polymerase II transcription subunit 8</fullName>
    </recommendedName>
    <alternativeName>
        <fullName evidence="8 9">Mediator complex subunit 8</fullName>
    </alternativeName>
</protein>
<evidence type="ECO:0000256" key="1">
    <source>
        <dbReference type="ARBA" id="ARBA00004123"/>
    </source>
</evidence>
<keyword evidence="13" id="KW-1185">Reference proteome</keyword>
<evidence type="ECO:0000256" key="7">
    <source>
        <dbReference type="ARBA" id="ARBA00023242"/>
    </source>
</evidence>
<dbReference type="GO" id="GO:0000978">
    <property type="term" value="F:RNA polymerase II cis-regulatory region sequence-specific DNA binding"/>
    <property type="evidence" value="ECO:0007669"/>
    <property type="project" value="TreeGrafter"/>
</dbReference>
<gene>
    <name evidence="9" type="primary">MED8</name>
    <name evidence="12" type="ORF">PFICI_05986</name>
</gene>
<reference evidence="13" key="1">
    <citation type="journal article" date="2015" name="BMC Genomics">
        <title>Genomic and transcriptomic analysis of the endophytic fungus Pestalotiopsis fici reveals its lifestyle and high potential for synthesis of natural products.</title>
        <authorList>
            <person name="Wang X."/>
            <person name="Zhang X."/>
            <person name="Liu L."/>
            <person name="Xiang M."/>
            <person name="Wang W."/>
            <person name="Sun X."/>
            <person name="Che Y."/>
            <person name="Guo L."/>
            <person name="Liu G."/>
            <person name="Guo L."/>
            <person name="Wang C."/>
            <person name="Yin W.B."/>
            <person name="Stadler M."/>
            <person name="Zhang X."/>
            <person name="Liu X."/>
        </authorList>
    </citation>
    <scope>NUCLEOTIDE SEQUENCE [LARGE SCALE GENOMIC DNA]</scope>
    <source>
        <strain evidence="13">W106-1 / CGMCC3.15140</strain>
    </source>
</reference>
<keyword evidence="10" id="KW-0175">Coiled coil</keyword>
<evidence type="ECO:0000313" key="13">
    <source>
        <dbReference type="Proteomes" id="UP000030651"/>
    </source>
</evidence>
<evidence type="ECO:0000256" key="4">
    <source>
        <dbReference type="ARBA" id="ARBA00023015"/>
    </source>
</evidence>
<dbReference type="GeneID" id="19270999"/>
<organism evidence="12 13">
    <name type="scientific">Pestalotiopsis fici (strain W106-1 / CGMCC3.15140)</name>
    <dbReference type="NCBI Taxonomy" id="1229662"/>
    <lineage>
        <taxon>Eukaryota</taxon>
        <taxon>Fungi</taxon>
        <taxon>Dikarya</taxon>
        <taxon>Ascomycota</taxon>
        <taxon>Pezizomycotina</taxon>
        <taxon>Sordariomycetes</taxon>
        <taxon>Xylariomycetidae</taxon>
        <taxon>Amphisphaeriales</taxon>
        <taxon>Sporocadaceae</taxon>
        <taxon>Pestalotiopsis</taxon>
    </lineage>
</organism>
<dbReference type="InParanoid" id="W3X4P9"/>
<evidence type="ECO:0000256" key="10">
    <source>
        <dbReference type="SAM" id="Coils"/>
    </source>
</evidence>
<dbReference type="AlphaFoldDB" id="W3X4P9"/>